<name>A0A9D2P2I5_9FIRM</name>
<dbReference type="PANTHER" id="PTHR33164">
    <property type="entry name" value="TRANSCRIPTIONAL REGULATOR, MARR FAMILY"/>
    <property type="match status" value="1"/>
</dbReference>
<reference evidence="2" key="1">
    <citation type="journal article" date="2021" name="PeerJ">
        <title>Extensive microbial diversity within the chicken gut microbiome revealed by metagenomics and culture.</title>
        <authorList>
            <person name="Gilroy R."/>
            <person name="Ravi A."/>
            <person name="Getino M."/>
            <person name="Pursley I."/>
            <person name="Horton D.L."/>
            <person name="Alikhan N.F."/>
            <person name="Baker D."/>
            <person name="Gharbi K."/>
            <person name="Hall N."/>
            <person name="Watson M."/>
            <person name="Adriaenssens E.M."/>
            <person name="Foster-Nyarko E."/>
            <person name="Jarju S."/>
            <person name="Secka A."/>
            <person name="Antonio M."/>
            <person name="Oren A."/>
            <person name="Chaudhuri R.R."/>
            <person name="La Ragione R."/>
            <person name="Hildebrand F."/>
            <person name="Pallen M.J."/>
        </authorList>
    </citation>
    <scope>NUCLEOTIDE SEQUENCE</scope>
    <source>
        <strain evidence="2">CHK186-1790</strain>
    </source>
</reference>
<evidence type="ECO:0000313" key="2">
    <source>
        <dbReference type="EMBL" id="HJC41918.1"/>
    </source>
</evidence>
<evidence type="ECO:0000259" key="1">
    <source>
        <dbReference type="PROSITE" id="PS50995"/>
    </source>
</evidence>
<reference evidence="2" key="2">
    <citation type="submission" date="2021-04" db="EMBL/GenBank/DDBJ databases">
        <authorList>
            <person name="Gilroy R."/>
        </authorList>
    </citation>
    <scope>NUCLEOTIDE SEQUENCE</scope>
    <source>
        <strain evidence="2">CHK186-1790</strain>
    </source>
</reference>
<dbReference type="PANTHER" id="PTHR33164:SF89">
    <property type="entry name" value="MARR FAMILY REGULATORY PROTEIN"/>
    <property type="match status" value="1"/>
</dbReference>
<dbReference type="PROSITE" id="PS50995">
    <property type="entry name" value="HTH_MARR_2"/>
    <property type="match status" value="1"/>
</dbReference>
<protein>
    <submittedName>
        <fullName evidence="2">MarR family transcriptional regulator</fullName>
    </submittedName>
</protein>
<proteinExistence type="predicted"/>
<accession>A0A9D2P2I5</accession>
<evidence type="ECO:0000313" key="3">
    <source>
        <dbReference type="Proteomes" id="UP000823882"/>
    </source>
</evidence>
<feature type="domain" description="HTH marR-type" evidence="1">
    <location>
        <begin position="1"/>
        <end position="141"/>
    </location>
</feature>
<dbReference type="InterPro" id="IPR039422">
    <property type="entry name" value="MarR/SlyA-like"/>
</dbReference>
<dbReference type="SUPFAM" id="SSF46785">
    <property type="entry name" value="Winged helix' DNA-binding domain"/>
    <property type="match status" value="1"/>
</dbReference>
<comment type="caution">
    <text evidence="2">The sequence shown here is derived from an EMBL/GenBank/DDBJ whole genome shotgun (WGS) entry which is preliminary data.</text>
</comment>
<dbReference type="Proteomes" id="UP000823882">
    <property type="component" value="Unassembled WGS sequence"/>
</dbReference>
<dbReference type="SMART" id="SM00347">
    <property type="entry name" value="HTH_MARR"/>
    <property type="match status" value="1"/>
</dbReference>
<dbReference type="AlphaFoldDB" id="A0A9D2P2I5"/>
<gene>
    <name evidence="2" type="ORF">H9701_10270</name>
</gene>
<dbReference type="GO" id="GO:0003700">
    <property type="term" value="F:DNA-binding transcription factor activity"/>
    <property type="evidence" value="ECO:0007669"/>
    <property type="project" value="InterPro"/>
</dbReference>
<dbReference type="InterPro" id="IPR036390">
    <property type="entry name" value="WH_DNA-bd_sf"/>
</dbReference>
<dbReference type="EMBL" id="DWWJ01000191">
    <property type="protein sequence ID" value="HJC41918.1"/>
    <property type="molecule type" value="Genomic_DNA"/>
</dbReference>
<dbReference type="Gene3D" id="1.10.10.10">
    <property type="entry name" value="Winged helix-like DNA-binding domain superfamily/Winged helix DNA-binding domain"/>
    <property type="match status" value="1"/>
</dbReference>
<dbReference type="InterPro" id="IPR036388">
    <property type="entry name" value="WH-like_DNA-bd_sf"/>
</dbReference>
<dbReference type="InterPro" id="IPR000835">
    <property type="entry name" value="HTH_MarR-typ"/>
</dbReference>
<sequence>MDEILTQILAYDALWRENTALYSEWAKAQGLSYNELLVMLSLTREADAPCTQKDICRQWLLPKQTVNSILERFTRLDWVALESDPRDRRNKRIALTETGQARLGALAEALQDKERQVWQSMGPERSRDLLETTALYNRLFREVAGL</sequence>
<dbReference type="GO" id="GO:0006950">
    <property type="term" value="P:response to stress"/>
    <property type="evidence" value="ECO:0007669"/>
    <property type="project" value="TreeGrafter"/>
</dbReference>
<organism evidence="2 3">
    <name type="scientific">Candidatus Intestinimonas pullistercoris</name>
    <dbReference type="NCBI Taxonomy" id="2838623"/>
    <lineage>
        <taxon>Bacteria</taxon>
        <taxon>Bacillati</taxon>
        <taxon>Bacillota</taxon>
        <taxon>Clostridia</taxon>
        <taxon>Eubacteriales</taxon>
        <taxon>Intestinimonas</taxon>
    </lineage>
</organism>
<dbReference type="Pfam" id="PF12802">
    <property type="entry name" value="MarR_2"/>
    <property type="match status" value="1"/>
</dbReference>